<keyword evidence="3" id="KW-1185">Reference proteome</keyword>
<gene>
    <name evidence="2" type="ORF">ORJ04_01165</name>
</gene>
<dbReference type="Proteomes" id="UP001231109">
    <property type="component" value="Unassembled WGS sequence"/>
</dbReference>
<comment type="caution">
    <text evidence="2">The sequence shown here is derived from an EMBL/GenBank/DDBJ whole genome shotgun (WGS) entry which is preliminary data.</text>
</comment>
<evidence type="ECO:0000256" key="1">
    <source>
        <dbReference type="SAM" id="Phobius"/>
    </source>
</evidence>
<evidence type="ECO:0000313" key="3">
    <source>
        <dbReference type="Proteomes" id="UP001231109"/>
    </source>
</evidence>
<reference evidence="2 3" key="1">
    <citation type="submission" date="2022-11" db="EMBL/GenBank/DDBJ databases">
        <title>Viruses from the air-sea interface of a natural surface slick.</title>
        <authorList>
            <person name="Rahlff J."/>
            <person name="Holmfeldt K."/>
        </authorList>
    </citation>
    <scope>NUCLEOTIDE SEQUENCE [LARGE SCALE GENOMIC DNA]</scope>
    <source>
        <strain evidence="2 3">SMS4</strain>
    </source>
</reference>
<organism evidence="2 3">
    <name type="scientific">Rheinheimera baltica</name>
    <dbReference type="NCBI Taxonomy" id="67576"/>
    <lineage>
        <taxon>Bacteria</taxon>
        <taxon>Pseudomonadati</taxon>
        <taxon>Pseudomonadota</taxon>
        <taxon>Gammaproteobacteria</taxon>
        <taxon>Chromatiales</taxon>
        <taxon>Chromatiaceae</taxon>
        <taxon>Rheinheimera</taxon>
    </lineage>
</organism>
<evidence type="ECO:0000313" key="2">
    <source>
        <dbReference type="EMBL" id="MDP5134557.1"/>
    </source>
</evidence>
<proteinExistence type="predicted"/>
<feature type="transmembrane region" description="Helical" evidence="1">
    <location>
        <begin position="77"/>
        <end position="94"/>
    </location>
</feature>
<keyword evidence="1" id="KW-1133">Transmembrane helix</keyword>
<keyword evidence="1" id="KW-0812">Transmembrane</keyword>
<dbReference type="RefSeq" id="WP_305973200.1">
    <property type="nucleotide sequence ID" value="NZ_JAPJDZ010000002.1"/>
</dbReference>
<protein>
    <submittedName>
        <fullName evidence="2">Uncharacterized protein</fullName>
    </submittedName>
</protein>
<keyword evidence="1" id="KW-0472">Membrane</keyword>
<accession>A0ABT9HTV9</accession>
<sequence length="96" mass="11075">MIKDDVSSTLTPAQQLKSNHEKLMKLNREPKNLDELKELERQRQSLMKSQLETISGRGKGAREEIKKDMLKIIIKRFVLFIAFAVAAGFLIFWSKA</sequence>
<name>A0ABT9HTV9_9GAMM</name>
<dbReference type="EMBL" id="JAPJDZ010000002">
    <property type="protein sequence ID" value="MDP5134557.1"/>
    <property type="molecule type" value="Genomic_DNA"/>
</dbReference>